<dbReference type="AlphaFoldDB" id="A0A9P8TU25"/>
<reference evidence="2" key="1">
    <citation type="submission" date="2021-08" db="EMBL/GenBank/DDBJ databases">
        <title>Chromosome-Level Trichoderma cornu-damae using Hi-C Data.</title>
        <authorList>
            <person name="Kim C.S."/>
        </authorList>
    </citation>
    <scope>NUCLEOTIDE SEQUENCE</scope>
    <source>
        <strain evidence="2">KA19-0412C</strain>
    </source>
</reference>
<organism evidence="2 3">
    <name type="scientific">Trichoderma cornu-damae</name>
    <dbReference type="NCBI Taxonomy" id="654480"/>
    <lineage>
        <taxon>Eukaryota</taxon>
        <taxon>Fungi</taxon>
        <taxon>Dikarya</taxon>
        <taxon>Ascomycota</taxon>
        <taxon>Pezizomycotina</taxon>
        <taxon>Sordariomycetes</taxon>
        <taxon>Hypocreomycetidae</taxon>
        <taxon>Hypocreales</taxon>
        <taxon>Hypocreaceae</taxon>
        <taxon>Trichoderma</taxon>
    </lineage>
</organism>
<comment type="caution">
    <text evidence="2">The sequence shown here is derived from an EMBL/GenBank/DDBJ whole genome shotgun (WGS) entry which is preliminary data.</text>
</comment>
<dbReference type="Proteomes" id="UP000827724">
    <property type="component" value="Unassembled WGS sequence"/>
</dbReference>
<feature type="region of interest" description="Disordered" evidence="1">
    <location>
        <begin position="64"/>
        <end position="89"/>
    </location>
</feature>
<evidence type="ECO:0000313" key="3">
    <source>
        <dbReference type="Proteomes" id="UP000827724"/>
    </source>
</evidence>
<name>A0A9P8TU25_9HYPO</name>
<sequence>MYFAPDVVDDVATSNLGFVHQSVNFLELAQADGLVRHGDEAPGEEVQGLGGVGAVADVAALDGDHADDGVEDGGAQLGAGGQADADQDSLGPQVLRGLLEGLLLGGDEQGGVGAVAVGGGGLDVGDEVLGLCEVDEGGGAELEAQVALLVAGVDGDGVQAHGAGVLEGDAAEAAAGADDGDGLAGPGLGLLQALVDGDAGAEDGGHGLEVALLGDAGDVGGLGYGVLLEGPVDGVAREEGLVAERLVAVLAVGAAEARAVEPLDAGVVANLNVRDERAAGDDDAGALVAADQGQLCVEGPVAHHGVKVRVADARVLDVDEDFIGAGLLDGDPLVDDG</sequence>
<gene>
    <name evidence="2" type="ORF">Trco_006605</name>
</gene>
<accession>A0A9P8TU25</accession>
<keyword evidence="3" id="KW-1185">Reference proteome</keyword>
<evidence type="ECO:0000256" key="1">
    <source>
        <dbReference type="SAM" id="MobiDB-lite"/>
    </source>
</evidence>
<evidence type="ECO:0000313" key="2">
    <source>
        <dbReference type="EMBL" id="KAH6604898.1"/>
    </source>
</evidence>
<dbReference type="AntiFam" id="ANF00156">
    <property type="entry name" value="Shadow ORF (opposite yahK)"/>
</dbReference>
<protein>
    <submittedName>
        <fullName evidence="2">Uncharacterized protein</fullName>
    </submittedName>
</protein>
<proteinExistence type="predicted"/>
<dbReference type="EMBL" id="JAIWOZ010000005">
    <property type="protein sequence ID" value="KAH6604898.1"/>
    <property type="molecule type" value="Genomic_DNA"/>
</dbReference>